<dbReference type="STRING" id="1675527.AIOL_002121"/>
<proteinExistence type="predicted"/>
<name>A0A0J9E343_9RHOB</name>
<dbReference type="PATRIC" id="fig|1675527.3.peg.2235"/>
<organism evidence="2 3">
    <name type="scientific">Candidatus Rhodobacter oscarellae</name>
    <dbReference type="NCBI Taxonomy" id="1675527"/>
    <lineage>
        <taxon>Bacteria</taxon>
        <taxon>Pseudomonadati</taxon>
        <taxon>Pseudomonadota</taxon>
        <taxon>Alphaproteobacteria</taxon>
        <taxon>Rhodobacterales</taxon>
        <taxon>Rhodobacter group</taxon>
        <taxon>Rhodobacter</taxon>
    </lineage>
</organism>
<reference evidence="2 3" key="1">
    <citation type="submission" date="2015-06" db="EMBL/GenBank/DDBJ databases">
        <title>Draft genome sequence of an Alphaproteobacteria species associated to the Mediterranean sponge Oscarella lobularis.</title>
        <authorList>
            <person name="Jourda C."/>
            <person name="Santini S."/>
            <person name="Claverie J.-M."/>
        </authorList>
    </citation>
    <scope>NUCLEOTIDE SEQUENCE [LARGE SCALE GENOMIC DNA]</scope>
    <source>
        <strain evidence="2">IGS</strain>
    </source>
</reference>
<evidence type="ECO:0000313" key="3">
    <source>
        <dbReference type="Proteomes" id="UP000037178"/>
    </source>
</evidence>
<comment type="caution">
    <text evidence="2">The sequence shown here is derived from an EMBL/GenBank/DDBJ whole genome shotgun (WGS) entry which is preliminary data.</text>
</comment>
<keyword evidence="3" id="KW-1185">Reference proteome</keyword>
<dbReference type="OrthoDB" id="7351979at2"/>
<feature type="domain" description="DUF6314" evidence="1">
    <location>
        <begin position="6"/>
        <end position="134"/>
    </location>
</feature>
<accession>A0A0J9E343</accession>
<dbReference type="RefSeq" id="WP_049642931.1">
    <property type="nucleotide sequence ID" value="NZ_LFTY01000002.1"/>
</dbReference>
<dbReference type="Pfam" id="PF19834">
    <property type="entry name" value="DUF6314"/>
    <property type="match status" value="1"/>
</dbReference>
<protein>
    <recommendedName>
        <fullName evidence="1">DUF6314 domain-containing protein</fullName>
    </recommendedName>
</protein>
<gene>
    <name evidence="2" type="ORF">AIOL_002121</name>
</gene>
<dbReference type="InterPro" id="IPR045632">
    <property type="entry name" value="DUF6314"/>
</dbReference>
<evidence type="ECO:0000313" key="2">
    <source>
        <dbReference type="EMBL" id="KMW57160.1"/>
    </source>
</evidence>
<dbReference type="AlphaFoldDB" id="A0A0J9E343"/>
<evidence type="ECO:0000259" key="1">
    <source>
        <dbReference type="Pfam" id="PF19834"/>
    </source>
</evidence>
<sequence length="140" mass="16010">MRLAEFEGRWRIDREIDDHLTGQKGRFEGAALFAPVADGLLYSENGVLSLGGQEMRAERRYLWRESGQGAQLLFADGRPFHFVDLTIPQPEASHDCPPDWYEVAYDFTAWPNWHATWHVTGPRKDYTMVSAFSRAGPLPK</sequence>
<dbReference type="EMBL" id="LFTY01000002">
    <property type="protein sequence ID" value="KMW57160.1"/>
    <property type="molecule type" value="Genomic_DNA"/>
</dbReference>
<dbReference type="Proteomes" id="UP000037178">
    <property type="component" value="Unassembled WGS sequence"/>
</dbReference>